<accession>A0A917WSR4</accession>
<comment type="similarity">
    <text evidence="1 7 8">Belongs to the universal ribosomal protein uL11 family.</text>
</comment>
<dbReference type="InterPro" id="IPR036769">
    <property type="entry name" value="Ribosomal_uL11_C_sf"/>
</dbReference>
<dbReference type="CDD" id="cd00349">
    <property type="entry name" value="Ribosomal_L11"/>
    <property type="match status" value="1"/>
</dbReference>
<evidence type="ECO:0000313" key="11">
    <source>
        <dbReference type="EMBL" id="GGM26249.1"/>
    </source>
</evidence>
<dbReference type="SMART" id="SM00649">
    <property type="entry name" value="RL11"/>
    <property type="match status" value="1"/>
</dbReference>
<feature type="domain" description="Large ribosomal subunit protein uL11 N-terminal" evidence="10">
    <location>
        <begin position="12"/>
        <end position="66"/>
    </location>
</feature>
<dbReference type="InterPro" id="IPR000911">
    <property type="entry name" value="Ribosomal_uL11"/>
</dbReference>
<dbReference type="InterPro" id="IPR036796">
    <property type="entry name" value="Ribosomal_uL11_N_sf"/>
</dbReference>
<evidence type="ECO:0000256" key="4">
    <source>
        <dbReference type="ARBA" id="ARBA00022884"/>
    </source>
</evidence>
<dbReference type="HAMAP" id="MF_00736">
    <property type="entry name" value="Ribosomal_uL11"/>
    <property type="match status" value="1"/>
</dbReference>
<dbReference type="Gene3D" id="1.10.10.250">
    <property type="entry name" value="Ribosomal protein L11, C-terminal domain"/>
    <property type="match status" value="1"/>
</dbReference>
<dbReference type="FunFam" id="1.10.10.250:FF:000001">
    <property type="entry name" value="50S ribosomal protein L11"/>
    <property type="match status" value="1"/>
</dbReference>
<keyword evidence="12" id="KW-1185">Reference proteome</keyword>
<evidence type="ECO:0000256" key="7">
    <source>
        <dbReference type="HAMAP-Rule" id="MF_00736"/>
    </source>
</evidence>
<comment type="PTM">
    <text evidence="7">One or more lysine residues are methylated.</text>
</comment>
<evidence type="ECO:0000313" key="12">
    <source>
        <dbReference type="Proteomes" id="UP000642070"/>
    </source>
</evidence>
<proteinExistence type="inferred from homology"/>
<keyword evidence="4 7" id="KW-0694">RNA-binding</keyword>
<protein>
    <recommendedName>
        <fullName evidence="7">Large ribosomal subunit protein uL11</fullName>
    </recommendedName>
</protein>
<keyword evidence="5 7" id="KW-0689">Ribosomal protein</keyword>
<comment type="subunit">
    <text evidence="7">Part of the ribosomal stalk of the 50S ribosomal subunit. Interacts with L10 and the large rRNA to form the base of the stalk. L10 forms an elongated spine to which L12 dimers bind in a sequential fashion forming a multimeric L10(L12)X complex.</text>
</comment>
<comment type="caution">
    <text evidence="11">The sequence shown here is derived from an EMBL/GenBank/DDBJ whole genome shotgun (WGS) entry which is preliminary data.</text>
</comment>
<dbReference type="Pfam" id="PF00298">
    <property type="entry name" value="Ribosomal_L11"/>
    <property type="match status" value="1"/>
</dbReference>
<dbReference type="PROSITE" id="PS00359">
    <property type="entry name" value="RIBOSOMAL_L11"/>
    <property type="match status" value="1"/>
</dbReference>
<dbReference type="SUPFAM" id="SSF54747">
    <property type="entry name" value="Ribosomal L11/L12e N-terminal domain"/>
    <property type="match status" value="1"/>
</dbReference>
<evidence type="ECO:0000256" key="1">
    <source>
        <dbReference type="ARBA" id="ARBA00010537"/>
    </source>
</evidence>
<evidence type="ECO:0000256" key="3">
    <source>
        <dbReference type="ARBA" id="ARBA00022730"/>
    </source>
</evidence>
<reference evidence="11" key="2">
    <citation type="submission" date="2020-09" db="EMBL/GenBank/DDBJ databases">
        <authorList>
            <person name="Sun Q."/>
            <person name="Ohkuma M."/>
        </authorList>
    </citation>
    <scope>NUCLEOTIDE SEQUENCE</scope>
    <source>
        <strain evidence="11">JCM 19831</strain>
    </source>
</reference>
<keyword evidence="2 7" id="KW-0488">Methylation</keyword>
<dbReference type="GO" id="GO:0070180">
    <property type="term" value="F:large ribosomal subunit rRNA binding"/>
    <property type="evidence" value="ECO:0007669"/>
    <property type="project" value="UniProtKB-UniRule"/>
</dbReference>
<dbReference type="GO" id="GO:0022625">
    <property type="term" value="C:cytosolic large ribosomal subunit"/>
    <property type="evidence" value="ECO:0007669"/>
    <property type="project" value="TreeGrafter"/>
</dbReference>
<dbReference type="InterPro" id="IPR020784">
    <property type="entry name" value="Ribosomal_uL11_N"/>
</dbReference>
<dbReference type="InterPro" id="IPR020785">
    <property type="entry name" value="Ribosomal_uL11_CS"/>
</dbReference>
<name>A0A917WSR4_9ACTN</name>
<comment type="function">
    <text evidence="7">Forms part of the ribosomal stalk which helps the ribosome interact with GTP-bound translation factors.</text>
</comment>
<feature type="domain" description="Large ribosomal subunit protein uL11 C-terminal" evidence="9">
    <location>
        <begin position="72"/>
        <end position="140"/>
    </location>
</feature>
<dbReference type="InterPro" id="IPR020783">
    <property type="entry name" value="Ribosomal_uL11_C"/>
</dbReference>
<evidence type="ECO:0000256" key="6">
    <source>
        <dbReference type="ARBA" id="ARBA00023274"/>
    </source>
</evidence>
<evidence type="ECO:0000256" key="8">
    <source>
        <dbReference type="RuleBase" id="RU003978"/>
    </source>
</evidence>
<evidence type="ECO:0000259" key="9">
    <source>
        <dbReference type="Pfam" id="PF00298"/>
    </source>
</evidence>
<dbReference type="GO" id="GO:0003735">
    <property type="term" value="F:structural constituent of ribosome"/>
    <property type="evidence" value="ECO:0007669"/>
    <property type="project" value="InterPro"/>
</dbReference>
<dbReference type="Proteomes" id="UP000642070">
    <property type="component" value="Unassembled WGS sequence"/>
</dbReference>
<keyword evidence="3 7" id="KW-0699">rRNA-binding</keyword>
<evidence type="ECO:0000259" key="10">
    <source>
        <dbReference type="Pfam" id="PF03946"/>
    </source>
</evidence>
<dbReference type="AlphaFoldDB" id="A0A917WSR4"/>
<dbReference type="GO" id="GO:0006412">
    <property type="term" value="P:translation"/>
    <property type="evidence" value="ECO:0007669"/>
    <property type="project" value="UniProtKB-UniRule"/>
</dbReference>
<dbReference type="SUPFAM" id="SSF46906">
    <property type="entry name" value="Ribosomal protein L11, C-terminal domain"/>
    <property type="match status" value="1"/>
</dbReference>
<sequence>MAVQKKIVRTVTIELDAGDASMVELGKMLGPTGVNIRRVKTEFDEDTAGRRGEIVPAVVTVYEDRTHALRLKTPPTAFLIRRALGIKSGAQRPGHDSVGTLTRSQLREIAERKLPDLNTDDLEAAMRTVAGTARSMGVHVEPPR</sequence>
<dbReference type="PANTHER" id="PTHR11661">
    <property type="entry name" value="60S RIBOSOMAL PROTEIN L12"/>
    <property type="match status" value="1"/>
</dbReference>
<evidence type="ECO:0000256" key="2">
    <source>
        <dbReference type="ARBA" id="ARBA00022481"/>
    </source>
</evidence>
<gene>
    <name evidence="7 11" type="primary">rplK</name>
    <name evidence="11" type="ORF">GCM10007977_029280</name>
</gene>
<keyword evidence="6 7" id="KW-0687">Ribonucleoprotein</keyword>
<evidence type="ECO:0000256" key="5">
    <source>
        <dbReference type="ARBA" id="ARBA00022980"/>
    </source>
</evidence>
<organism evidence="11 12">
    <name type="scientific">Dactylosporangium sucinum</name>
    <dbReference type="NCBI Taxonomy" id="1424081"/>
    <lineage>
        <taxon>Bacteria</taxon>
        <taxon>Bacillati</taxon>
        <taxon>Actinomycetota</taxon>
        <taxon>Actinomycetes</taxon>
        <taxon>Micromonosporales</taxon>
        <taxon>Micromonosporaceae</taxon>
        <taxon>Dactylosporangium</taxon>
    </lineage>
</organism>
<dbReference type="PANTHER" id="PTHR11661:SF1">
    <property type="entry name" value="LARGE RIBOSOMAL SUBUNIT PROTEIN UL11M"/>
    <property type="match status" value="1"/>
</dbReference>
<dbReference type="Gene3D" id="3.30.1550.10">
    <property type="entry name" value="Ribosomal protein L11/L12, N-terminal domain"/>
    <property type="match status" value="1"/>
</dbReference>
<reference evidence="11" key="1">
    <citation type="journal article" date="2014" name="Int. J. Syst. Evol. Microbiol.">
        <title>Complete genome sequence of Corynebacterium casei LMG S-19264T (=DSM 44701T), isolated from a smear-ripened cheese.</title>
        <authorList>
            <consortium name="US DOE Joint Genome Institute (JGI-PGF)"/>
            <person name="Walter F."/>
            <person name="Albersmeier A."/>
            <person name="Kalinowski J."/>
            <person name="Ruckert C."/>
        </authorList>
    </citation>
    <scope>NUCLEOTIDE SEQUENCE</scope>
    <source>
        <strain evidence="11">JCM 19831</strain>
    </source>
</reference>
<dbReference type="Pfam" id="PF03946">
    <property type="entry name" value="Ribosomal_L11_N"/>
    <property type="match status" value="1"/>
</dbReference>
<dbReference type="RefSeq" id="WP_190250352.1">
    <property type="nucleotide sequence ID" value="NZ_BMPI01000012.1"/>
</dbReference>
<dbReference type="EMBL" id="BMPI01000012">
    <property type="protein sequence ID" value="GGM26249.1"/>
    <property type="molecule type" value="Genomic_DNA"/>
</dbReference>